<dbReference type="InterPro" id="IPR038185">
    <property type="entry name" value="MyTH4_dom_sf"/>
</dbReference>
<keyword evidence="7" id="KW-1185">Reference proteome</keyword>
<dbReference type="Pfam" id="PF00784">
    <property type="entry name" value="MyTH4"/>
    <property type="match status" value="2"/>
</dbReference>
<evidence type="ECO:0000313" key="7">
    <source>
        <dbReference type="Proteomes" id="UP000472263"/>
    </source>
</evidence>
<feature type="domain" description="MyTH4" evidence="5">
    <location>
        <begin position="1"/>
        <end position="157"/>
    </location>
</feature>
<feature type="compositionally biased region" description="Polar residues" evidence="3">
    <location>
        <begin position="665"/>
        <end position="684"/>
    </location>
</feature>
<name>A0A668ACW7_9TELE</name>
<evidence type="ECO:0000256" key="3">
    <source>
        <dbReference type="SAM" id="MobiDB-lite"/>
    </source>
</evidence>
<dbReference type="PROSITE" id="PS51016">
    <property type="entry name" value="MYTH4"/>
    <property type="match status" value="2"/>
</dbReference>
<dbReference type="InterPro" id="IPR000857">
    <property type="entry name" value="MyTH4_dom"/>
</dbReference>
<proteinExistence type="predicted"/>
<evidence type="ECO:0000259" key="4">
    <source>
        <dbReference type="PROSITE" id="PS50002"/>
    </source>
</evidence>
<dbReference type="Pfam" id="PF14604">
    <property type="entry name" value="SH3_9"/>
    <property type="match status" value="1"/>
</dbReference>
<feature type="domain" description="SH3" evidence="4">
    <location>
        <begin position="566"/>
        <end position="627"/>
    </location>
</feature>
<feature type="region of interest" description="Disordered" evidence="3">
    <location>
        <begin position="288"/>
        <end position="314"/>
    </location>
</feature>
<evidence type="ECO:0000256" key="1">
    <source>
        <dbReference type="ARBA" id="ARBA00022443"/>
    </source>
</evidence>
<feature type="compositionally biased region" description="Basic and acidic residues" evidence="3">
    <location>
        <begin position="631"/>
        <end position="642"/>
    </location>
</feature>
<dbReference type="Proteomes" id="UP000472263">
    <property type="component" value="Chromosome 19"/>
</dbReference>
<dbReference type="InterPro" id="IPR036028">
    <property type="entry name" value="SH3-like_dom_sf"/>
</dbReference>
<dbReference type="Ensembl" id="ENSMMDT00005053682.1">
    <property type="protein sequence ID" value="ENSMMDP00005052655.1"/>
    <property type="gene ID" value="ENSMMDG00005023699.1"/>
</dbReference>
<keyword evidence="1 2" id="KW-0728">SH3 domain</keyword>
<dbReference type="Gene3D" id="1.25.40.530">
    <property type="entry name" value="MyTH4 domain"/>
    <property type="match status" value="2"/>
</dbReference>
<feature type="region of interest" description="Disordered" evidence="3">
    <location>
        <begin position="624"/>
        <end position="687"/>
    </location>
</feature>
<dbReference type="InParanoid" id="A0A668ACW7"/>
<protein>
    <submittedName>
        <fullName evidence="6">Myosin XVB</fullName>
    </submittedName>
</protein>
<dbReference type="Pfam" id="PF26570">
    <property type="entry name" value="MYO15"/>
    <property type="match status" value="1"/>
</dbReference>
<dbReference type="AlphaFoldDB" id="A0A668ACW7"/>
<feature type="domain" description="MyTH4" evidence="5">
    <location>
        <begin position="533"/>
        <end position="778"/>
    </location>
</feature>
<dbReference type="SMART" id="SM00326">
    <property type="entry name" value="SH3"/>
    <property type="match status" value="1"/>
</dbReference>
<dbReference type="InterPro" id="IPR059004">
    <property type="entry name" value="MYO15"/>
</dbReference>
<dbReference type="GeneTree" id="ENSGT00930000151032"/>
<dbReference type="InterPro" id="IPR001452">
    <property type="entry name" value="SH3_domain"/>
</dbReference>
<dbReference type="InterPro" id="IPR051567">
    <property type="entry name" value="Unconventional_Myosin_ATPase"/>
</dbReference>
<dbReference type="SMART" id="SM00139">
    <property type="entry name" value="MyTH4"/>
    <property type="match status" value="1"/>
</dbReference>
<reference evidence="6" key="1">
    <citation type="submission" date="2019-06" db="EMBL/GenBank/DDBJ databases">
        <authorList>
            <consortium name="Wellcome Sanger Institute Data Sharing"/>
        </authorList>
    </citation>
    <scope>NUCLEOTIDE SEQUENCE [LARGE SCALE GENOMIC DNA]</scope>
</reference>
<accession>A0A668ACW7</accession>
<dbReference type="PANTHER" id="PTHR22692:SF16">
    <property type="entry name" value="MYOSIN XVB"/>
    <property type="match status" value="1"/>
</dbReference>
<evidence type="ECO:0000313" key="6">
    <source>
        <dbReference type="Ensembl" id="ENSMMDP00005052655.1"/>
    </source>
</evidence>
<dbReference type="PANTHER" id="PTHR22692">
    <property type="entry name" value="MYOSIN VII, XV"/>
    <property type="match status" value="1"/>
</dbReference>
<dbReference type="Gene3D" id="2.30.30.40">
    <property type="entry name" value="SH3 Domains"/>
    <property type="match status" value="1"/>
</dbReference>
<reference evidence="6" key="3">
    <citation type="submission" date="2025-09" db="UniProtKB">
        <authorList>
            <consortium name="Ensembl"/>
        </authorList>
    </citation>
    <scope>IDENTIFICATION</scope>
</reference>
<evidence type="ECO:0000256" key="2">
    <source>
        <dbReference type="PROSITE-ProRule" id="PRU00192"/>
    </source>
</evidence>
<reference evidence="6" key="2">
    <citation type="submission" date="2025-08" db="UniProtKB">
        <authorList>
            <consortium name="Ensembl"/>
        </authorList>
    </citation>
    <scope>IDENTIFICATION</scope>
</reference>
<dbReference type="PROSITE" id="PS50002">
    <property type="entry name" value="SH3"/>
    <property type="match status" value="1"/>
</dbReference>
<dbReference type="GO" id="GO:0005856">
    <property type="term" value="C:cytoskeleton"/>
    <property type="evidence" value="ECO:0007669"/>
    <property type="project" value="InterPro"/>
</dbReference>
<organism evidence="6 7">
    <name type="scientific">Myripristis murdjan</name>
    <name type="common">pinecone soldierfish</name>
    <dbReference type="NCBI Taxonomy" id="586833"/>
    <lineage>
        <taxon>Eukaryota</taxon>
        <taxon>Metazoa</taxon>
        <taxon>Chordata</taxon>
        <taxon>Craniata</taxon>
        <taxon>Vertebrata</taxon>
        <taxon>Euteleostomi</taxon>
        <taxon>Actinopterygii</taxon>
        <taxon>Neopterygii</taxon>
        <taxon>Teleostei</taxon>
        <taxon>Neoteleostei</taxon>
        <taxon>Acanthomorphata</taxon>
        <taxon>Holocentriformes</taxon>
        <taxon>Holocentridae</taxon>
        <taxon>Myripristis</taxon>
    </lineage>
</organism>
<dbReference type="SUPFAM" id="SSF50044">
    <property type="entry name" value="SH3-domain"/>
    <property type="match status" value="1"/>
</dbReference>
<evidence type="ECO:0000259" key="5">
    <source>
        <dbReference type="PROSITE" id="PS51016"/>
    </source>
</evidence>
<sequence length="842" mass="94671">IPNRSRARGCQSPALKNLSPFLFLYLFALHGFSPQILRFTGESDLSSWQEQTLGNYIVEKGQSRPALRDEILVQLVYHIWGMTEEQDSLRGWLLLACCLSAFTPSPTLDKPLLKYVSDHGPGEYRSLCQHKLLTSLQLPAPVARLYPPTQLEWTTNQRRGKMVLDVHTFNDEKLTAEVESWTTGEQLASWLLLFRGVSEAVQGWSVSLLADEGWSDLAGTDFVMDLLAGAETEVLPPPGTPSSTNSDYLFSSHGNGYCRVSALVTFSYSSPPSVLLWPCLCLSSPTVKRPASPPARQADSPKPRPLSHSQPEPSSNIREIIKQYNSRPAPEPKAFEPVRSVSKLLPVRARVTLFTSFTFCLLTCCVDVMPEEENARSKLHRFSASITFSYSAMPGKLFLRKEVFYPKEMFNRPYILNLLCEQIMRDTYSDSCVRISREERRKMKDLLGENYSKDDNMKKRIVIAARDNWENYFTRLFPVNANSGDAQVLGVSHRGIRLLKVVRASGINPKHLRLLKSYSFAELLSVELQDADTVKVELKNELIVLQSSRAPQIAAMIRLFLRELIKDSGHVVALKSYVTDDKSLLSFSRGDVIRLLPMEGLQPGWCFGTIGGRSGLFPDELTQPSAAPDYHGVHLDRRDERRKSMRANKPASAPKDLQSDPITRPMNSVSPGQTSREGSVQGSESEILPNSMAEFEKELLRDEIYLCIIYFCTLGWRLLNLVTGVFPCSGTLQPYVTHYLQDIIQDQLAAVCQDNLWRSLSYSGRRNIPSQVEMDAILAGKTSRRIPIQLPGGVDFPVKIHSFIVAAEVVTQFCKEMGISDPAELKEFSLHILFFLLLIHKT</sequence>